<dbReference type="GO" id="GO:0004668">
    <property type="term" value="F:protein-arginine deiminase activity"/>
    <property type="evidence" value="ECO:0007669"/>
    <property type="project" value="InterPro"/>
</dbReference>
<proteinExistence type="predicted"/>
<reference evidence="5" key="1">
    <citation type="submission" date="2018-03" db="EMBL/GenBank/DDBJ databases">
        <title>A comparative analysis of the Nautiliaceae.</title>
        <authorList>
            <person name="Grosche A."/>
            <person name="Smedile F."/>
            <person name="Vetriani C."/>
        </authorList>
    </citation>
    <scope>NUCLEOTIDE SEQUENCE [LARGE SCALE GENOMIC DNA]</scope>
    <source>
        <strain evidence="5">TB6</strain>
    </source>
</reference>
<accession>A0AAJ4RBL4</accession>
<evidence type="ECO:0000256" key="1">
    <source>
        <dbReference type="ARBA" id="ARBA00022801"/>
    </source>
</evidence>
<dbReference type="PANTHER" id="PTHR31377:SF0">
    <property type="entry name" value="AGMATINE DEIMINASE-RELATED"/>
    <property type="match status" value="1"/>
</dbReference>
<dbReference type="SUPFAM" id="SSF55909">
    <property type="entry name" value="Pentein"/>
    <property type="match status" value="1"/>
</dbReference>
<reference evidence="3 4" key="2">
    <citation type="submission" date="2018-11" db="EMBL/GenBank/DDBJ databases">
        <title>Genomic Encyclopedia of Type Strains, Phase IV (KMG-IV): sequencing the most valuable type-strain genomes for metagenomic binning, comparative biology and taxonomic classification.</title>
        <authorList>
            <person name="Goeker M."/>
        </authorList>
    </citation>
    <scope>NUCLEOTIDE SEQUENCE [LARGE SCALE GENOMIC DNA]</scope>
    <source>
        <strain evidence="3 4">DSM 27783</strain>
    </source>
</reference>
<evidence type="ECO:0000313" key="5">
    <source>
        <dbReference type="Proteomes" id="UP000298805"/>
    </source>
</evidence>
<dbReference type="Pfam" id="PF04371">
    <property type="entry name" value="PAD_porph"/>
    <property type="match status" value="1"/>
</dbReference>
<dbReference type="Proteomes" id="UP000298805">
    <property type="component" value="Chromosome"/>
</dbReference>
<evidence type="ECO:0000313" key="2">
    <source>
        <dbReference type="EMBL" id="QCI29142.1"/>
    </source>
</evidence>
<dbReference type="EMBL" id="CP027432">
    <property type="protein sequence ID" value="QCI29142.1"/>
    <property type="molecule type" value="Genomic_DNA"/>
</dbReference>
<dbReference type="GO" id="GO:0047632">
    <property type="term" value="F:agmatine deiminase activity"/>
    <property type="evidence" value="ECO:0007669"/>
    <property type="project" value="TreeGrafter"/>
</dbReference>
<dbReference type="InterPro" id="IPR007466">
    <property type="entry name" value="Peptidyl-Arg-deiminase_porph"/>
</dbReference>
<dbReference type="AlphaFoldDB" id="A0AAJ4RBL4"/>
<name>A0AAJ4RBL4_9BACT</name>
<evidence type="ECO:0000313" key="3">
    <source>
        <dbReference type="EMBL" id="ROR39039.1"/>
    </source>
</evidence>
<organism evidence="3 4">
    <name type="scientific">Caminibacter pacificus</name>
    <dbReference type="NCBI Taxonomy" id="1424653"/>
    <lineage>
        <taxon>Bacteria</taxon>
        <taxon>Pseudomonadati</taxon>
        <taxon>Campylobacterota</taxon>
        <taxon>Epsilonproteobacteria</taxon>
        <taxon>Nautiliales</taxon>
        <taxon>Nautiliaceae</taxon>
        <taxon>Caminibacter</taxon>
    </lineage>
</organism>
<protein>
    <submittedName>
        <fullName evidence="2">Agmatine deiminase family protein</fullName>
    </submittedName>
    <submittedName>
        <fullName evidence="3">Agmatine/peptidylarginine deiminase</fullName>
    </submittedName>
</protein>
<reference evidence="2" key="3">
    <citation type="submission" date="2019-06" db="EMBL/GenBank/DDBJ databases">
        <title>A comparative analysis of the Nautiliaceae.</title>
        <authorList>
            <person name="Grosche A."/>
            <person name="Smedile F."/>
            <person name="Vetriani C."/>
        </authorList>
    </citation>
    <scope>NUCLEOTIDE SEQUENCE</scope>
    <source>
        <strain evidence="2">TB6</strain>
    </source>
</reference>
<keyword evidence="5" id="KW-1185">Reference proteome</keyword>
<dbReference type="Proteomes" id="UP000272781">
    <property type="component" value="Unassembled WGS sequence"/>
</dbReference>
<evidence type="ECO:0000313" key="4">
    <source>
        <dbReference type="Proteomes" id="UP000272781"/>
    </source>
</evidence>
<sequence>MNYLIPEWEKQSFVQLVFPHKETDWSCCLEEAIKTFTEIAYAIAQYQKVLICYQDENTISHLKHKNFIFRKVKNNDTWARDFGAISVKKDTQIKLLDFKFNGWGLKFPANYDNLISRQLFNIHKSYNFVLEGGSIDTNGKTLLTTSQCLLEPNRNYPLSKDEIEEFLKNELFVDEIIWLNHGFLEGDDTDSHIDTLARFVDENTIVYCKCSDSSDIHYKELAKMEEELKKTSFNIIPLPLPSPKYWNNHRLPATYANFLIINNAVLLPVYDDVKDKYVYDLFNSLFPDREIIPINANTLIKQHGSIHCITKEYFNEDFISAE</sequence>
<dbReference type="PANTHER" id="PTHR31377">
    <property type="entry name" value="AGMATINE DEIMINASE-RELATED"/>
    <property type="match status" value="1"/>
</dbReference>
<dbReference type="GO" id="GO:0009446">
    <property type="term" value="P:putrescine biosynthetic process"/>
    <property type="evidence" value="ECO:0007669"/>
    <property type="project" value="InterPro"/>
</dbReference>
<dbReference type="EMBL" id="RJVK01000004">
    <property type="protein sequence ID" value="ROR39039.1"/>
    <property type="molecule type" value="Genomic_DNA"/>
</dbReference>
<gene>
    <name evidence="2" type="ORF">C6V80_09290</name>
    <name evidence="3" type="ORF">EDC58_1530</name>
</gene>
<dbReference type="Gene3D" id="3.75.10.10">
    <property type="entry name" value="L-arginine/glycine Amidinotransferase, Chain A"/>
    <property type="match status" value="1"/>
</dbReference>
<dbReference type="RefSeq" id="WP_123352918.1">
    <property type="nucleotide sequence ID" value="NZ_CP027432.2"/>
</dbReference>
<keyword evidence="1" id="KW-0378">Hydrolase</keyword>